<feature type="transmembrane region" description="Helical" evidence="7">
    <location>
        <begin position="513"/>
        <end position="533"/>
    </location>
</feature>
<comment type="similarity">
    <text evidence="2">Belongs to the peptide transporter carbon starvation (CstA) (TC 2.A.114) family.</text>
</comment>
<feature type="domain" description="CstA N-terminal" evidence="8">
    <location>
        <begin position="3"/>
        <end position="348"/>
    </location>
</feature>
<feature type="transmembrane region" description="Helical" evidence="7">
    <location>
        <begin position="156"/>
        <end position="176"/>
    </location>
</feature>
<dbReference type="RefSeq" id="WP_014856884.1">
    <property type="nucleotide sequence ID" value="NC_018178.1"/>
</dbReference>
<evidence type="ECO:0000313" key="9">
    <source>
        <dbReference type="EMBL" id="AFN75452.1"/>
    </source>
</evidence>
<protein>
    <submittedName>
        <fullName evidence="9">Carbon starvation protein CstA</fullName>
    </submittedName>
</protein>
<keyword evidence="10" id="KW-1185">Reference proteome</keyword>
<dbReference type="STRING" id="1191523.MROS_2222"/>
<feature type="transmembrane region" description="Helical" evidence="7">
    <location>
        <begin position="448"/>
        <end position="472"/>
    </location>
</feature>
<feature type="transmembrane region" description="Helical" evidence="7">
    <location>
        <begin position="244"/>
        <end position="262"/>
    </location>
</feature>
<feature type="transmembrane region" description="Helical" evidence="7">
    <location>
        <begin position="130"/>
        <end position="150"/>
    </location>
</feature>
<evidence type="ECO:0000256" key="3">
    <source>
        <dbReference type="ARBA" id="ARBA00022475"/>
    </source>
</evidence>
<feature type="transmembrane region" description="Helical" evidence="7">
    <location>
        <begin position="317"/>
        <end position="340"/>
    </location>
</feature>
<keyword evidence="6 7" id="KW-0472">Membrane</keyword>
<name>I6YY40_MELRP</name>
<evidence type="ECO:0000256" key="5">
    <source>
        <dbReference type="ARBA" id="ARBA00022989"/>
    </source>
</evidence>
<dbReference type="PANTHER" id="PTHR30252">
    <property type="entry name" value="INNER MEMBRANE PEPTIDE TRANSPORTER"/>
    <property type="match status" value="1"/>
</dbReference>
<feature type="transmembrane region" description="Helical" evidence="7">
    <location>
        <begin position="479"/>
        <end position="501"/>
    </location>
</feature>
<dbReference type="InterPro" id="IPR051605">
    <property type="entry name" value="CstA"/>
</dbReference>
<feature type="transmembrane region" description="Helical" evidence="7">
    <location>
        <begin position="84"/>
        <end position="109"/>
    </location>
</feature>
<proteinExistence type="inferred from homology"/>
<dbReference type="Pfam" id="PF02554">
    <property type="entry name" value="CstA"/>
    <property type="match status" value="1"/>
</dbReference>
<organism evidence="9 10">
    <name type="scientific">Melioribacter roseus (strain DSM 23840 / JCM 17771 / VKM B-2668 / P3M-2)</name>
    <dbReference type="NCBI Taxonomy" id="1191523"/>
    <lineage>
        <taxon>Bacteria</taxon>
        <taxon>Pseudomonadati</taxon>
        <taxon>Ignavibacteriota</taxon>
        <taxon>Ignavibacteria</taxon>
        <taxon>Ignavibacteriales</taxon>
        <taxon>Melioribacteraceae</taxon>
        <taxon>Melioribacter</taxon>
    </lineage>
</organism>
<evidence type="ECO:0000256" key="6">
    <source>
        <dbReference type="ARBA" id="ARBA00023136"/>
    </source>
</evidence>
<dbReference type="OrthoDB" id="9761224at2"/>
<evidence type="ECO:0000259" key="8">
    <source>
        <dbReference type="Pfam" id="PF02554"/>
    </source>
</evidence>
<dbReference type="EMBL" id="CP003557">
    <property type="protein sequence ID" value="AFN75452.1"/>
    <property type="molecule type" value="Genomic_DNA"/>
</dbReference>
<feature type="transmembrane region" description="Helical" evidence="7">
    <location>
        <begin position="183"/>
        <end position="202"/>
    </location>
</feature>
<dbReference type="KEGG" id="mro:MROS_2222"/>
<keyword evidence="3" id="KW-1003">Cell membrane</keyword>
<feature type="transmembrane region" description="Helical" evidence="7">
    <location>
        <begin position="214"/>
        <end position="235"/>
    </location>
</feature>
<evidence type="ECO:0000313" key="10">
    <source>
        <dbReference type="Proteomes" id="UP000009011"/>
    </source>
</evidence>
<gene>
    <name evidence="9" type="ordered locus">MROS_2222</name>
</gene>
<dbReference type="Proteomes" id="UP000009011">
    <property type="component" value="Chromosome"/>
</dbReference>
<accession>I6YY40</accession>
<evidence type="ECO:0000256" key="2">
    <source>
        <dbReference type="ARBA" id="ARBA00007755"/>
    </source>
</evidence>
<dbReference type="GO" id="GO:0005886">
    <property type="term" value="C:plasma membrane"/>
    <property type="evidence" value="ECO:0007669"/>
    <property type="project" value="UniProtKB-SubCell"/>
</dbReference>
<feature type="transmembrane region" description="Helical" evidence="7">
    <location>
        <begin position="423"/>
        <end position="442"/>
    </location>
</feature>
<evidence type="ECO:0000256" key="1">
    <source>
        <dbReference type="ARBA" id="ARBA00004651"/>
    </source>
</evidence>
<sequence>MSGIILVVFAIILFISAYRIYGNFISNKFSIDGNHTTPSHEMYDGVDYVPAKPPVLLGHHFASIAGAGPIVGPIIAASFGWAPVYAWILIGSTFIGGVHDYTALIASIRHKGKTIGQVIENYIGLNGKKLFLIFTWSTLILVIAVFTIIVSNTFNSIPSAGTASILFIVIAIAFGLLSYRKKIPLLISSAVGIVLLALAIYFGNQFPLLLSKQAWIVILLVYIFFASVTPVWILLQPRDYLNSFLLYALMLGGIAGLFFTMPEVHLAPVTNFNINKIGYLFPALFVTVACGAISGFHSIVSSGTTAKQLDKETDAKLIGYGGMLIEGVLAVLALLSVASLDQAHFIQLLNEKGAVTAFSTGIATFINNIPLLGIDKSHASSFAALAVAAFALTSLDTATRLARYTFQEFFETRQQTEKSGITSNRYFATFITVIAGGLLTMSGQSMTIWPVFGSANQLLAAIALLAITVWVINLKINYYFTLIPMLFMFAVTLSALAMLFYNNFLINNYLLSIVSIFLFVLAVMLAWQAFTVLRTNTEPSTSK</sequence>
<reference evidence="9 10" key="1">
    <citation type="journal article" date="2013" name="PLoS ONE">
        <title>Genomic analysis of Melioribacter roseus, facultatively anaerobic organotrophic bacterium representing a novel deep lineage within Bacteriodetes/Chlorobi group.</title>
        <authorList>
            <person name="Kadnikov V.V."/>
            <person name="Mardanov A.V."/>
            <person name="Podosokorskaya O.A."/>
            <person name="Gavrilov S.N."/>
            <person name="Kublanov I.V."/>
            <person name="Beletsky A.V."/>
            <person name="Bonch-Osmolovskaya E.A."/>
            <person name="Ravin N.V."/>
        </authorList>
    </citation>
    <scope>NUCLEOTIDE SEQUENCE [LARGE SCALE GENOMIC DNA]</scope>
    <source>
        <strain evidence="10">JCM 17771 / P3M-2</strain>
    </source>
</reference>
<dbReference type="eggNOG" id="COG1966">
    <property type="taxonomic scope" value="Bacteria"/>
</dbReference>
<dbReference type="AlphaFoldDB" id="I6YY40"/>
<comment type="subcellular location">
    <subcellularLocation>
        <location evidence="1">Cell membrane</location>
        <topology evidence="1">Multi-pass membrane protein</topology>
    </subcellularLocation>
</comment>
<dbReference type="HOGENOM" id="CLU_010531_4_1_10"/>
<evidence type="ECO:0000256" key="7">
    <source>
        <dbReference type="SAM" id="Phobius"/>
    </source>
</evidence>
<keyword evidence="4 7" id="KW-0812">Transmembrane</keyword>
<feature type="transmembrane region" description="Helical" evidence="7">
    <location>
        <begin position="277"/>
        <end position="296"/>
    </location>
</feature>
<evidence type="ECO:0000256" key="4">
    <source>
        <dbReference type="ARBA" id="ARBA00022692"/>
    </source>
</evidence>
<dbReference type="InterPro" id="IPR003706">
    <property type="entry name" value="CstA_N"/>
</dbReference>
<dbReference type="PATRIC" id="fig|1191523.3.peg.2348"/>
<keyword evidence="5 7" id="KW-1133">Transmembrane helix</keyword>
<dbReference type="PANTHER" id="PTHR30252:SF0">
    <property type="entry name" value="PEPTIDE TRANSPORTER CSTA"/>
    <property type="match status" value="1"/>
</dbReference>
<dbReference type="GO" id="GO:0009267">
    <property type="term" value="P:cellular response to starvation"/>
    <property type="evidence" value="ECO:0007669"/>
    <property type="project" value="InterPro"/>
</dbReference>